<keyword evidence="4" id="KW-0175">Coiled coil</keyword>
<dbReference type="Pfam" id="PF23659">
    <property type="entry name" value="UFL1"/>
    <property type="match status" value="1"/>
</dbReference>
<evidence type="ECO:0000259" key="8">
    <source>
        <dbReference type="Pfam" id="PF25041"/>
    </source>
</evidence>
<keyword evidence="3" id="KW-0833">Ubl conjugation pathway</keyword>
<keyword evidence="2" id="KW-0808">Transferase</keyword>
<evidence type="ECO:0000256" key="2">
    <source>
        <dbReference type="ARBA" id="ARBA00022679"/>
    </source>
</evidence>
<dbReference type="GO" id="GO:1990592">
    <property type="term" value="P:protein K69-linked ufmylation"/>
    <property type="evidence" value="ECO:0007669"/>
    <property type="project" value="TreeGrafter"/>
</dbReference>
<dbReference type="STRING" id="4615.A0A199V584"/>
<reference evidence="9 10" key="1">
    <citation type="journal article" date="2016" name="DNA Res.">
        <title>The draft genome of MD-2 pineapple using hybrid error correction of long reads.</title>
        <authorList>
            <person name="Redwan R.M."/>
            <person name="Saidin A."/>
            <person name="Kumar S.V."/>
        </authorList>
    </citation>
    <scope>NUCLEOTIDE SEQUENCE [LARGE SCALE GENOMIC DNA]</scope>
    <source>
        <strain evidence="10">cv. MD2</strain>
        <tissue evidence="9">Leaf</tissue>
    </source>
</reference>
<dbReference type="GO" id="GO:0034976">
    <property type="term" value="P:response to endoplasmic reticulum stress"/>
    <property type="evidence" value="ECO:0007669"/>
    <property type="project" value="TreeGrafter"/>
</dbReference>
<keyword evidence="9" id="KW-0436">Ligase</keyword>
<dbReference type="AlphaFoldDB" id="A0A199V584"/>
<dbReference type="InterPro" id="IPR021298">
    <property type="entry name" value="CFAP298"/>
</dbReference>
<evidence type="ECO:0000313" key="9">
    <source>
        <dbReference type="EMBL" id="OAY72153.1"/>
    </source>
</evidence>
<evidence type="ECO:0000313" key="10">
    <source>
        <dbReference type="Proteomes" id="UP000092600"/>
    </source>
</evidence>
<gene>
    <name evidence="9" type="ORF">ACMD2_02259</name>
</gene>
<feature type="domain" description="E3 UFM1-protein ligase-like C-terminal" evidence="8">
    <location>
        <begin position="744"/>
        <end position="856"/>
    </location>
</feature>
<organism evidence="9 10">
    <name type="scientific">Ananas comosus</name>
    <name type="common">Pineapple</name>
    <name type="synonym">Ananas ananas</name>
    <dbReference type="NCBI Taxonomy" id="4615"/>
    <lineage>
        <taxon>Eukaryota</taxon>
        <taxon>Viridiplantae</taxon>
        <taxon>Streptophyta</taxon>
        <taxon>Embryophyta</taxon>
        <taxon>Tracheophyta</taxon>
        <taxon>Spermatophyta</taxon>
        <taxon>Magnoliopsida</taxon>
        <taxon>Liliopsida</taxon>
        <taxon>Poales</taxon>
        <taxon>Bromeliaceae</taxon>
        <taxon>Bromelioideae</taxon>
        <taxon>Ananas</taxon>
    </lineage>
</organism>
<dbReference type="InterPro" id="IPR056580">
    <property type="entry name" value="Ufl1_dom"/>
</dbReference>
<comment type="similarity">
    <text evidence="1">Belongs to the UFL1 family.</text>
</comment>
<dbReference type="EMBL" id="LSRQ01003221">
    <property type="protein sequence ID" value="OAY72153.1"/>
    <property type="molecule type" value="Genomic_DNA"/>
</dbReference>
<dbReference type="GO" id="GO:0061666">
    <property type="term" value="F:UFM1 ligase activity"/>
    <property type="evidence" value="ECO:0007669"/>
    <property type="project" value="InterPro"/>
</dbReference>
<evidence type="ECO:0000256" key="3">
    <source>
        <dbReference type="ARBA" id="ARBA00022786"/>
    </source>
</evidence>
<feature type="region of interest" description="Disordered" evidence="5">
    <location>
        <begin position="448"/>
        <end position="551"/>
    </location>
</feature>
<proteinExistence type="inferred from homology"/>
<dbReference type="Pfam" id="PF25041">
    <property type="entry name" value="UFL1_C"/>
    <property type="match status" value="1"/>
</dbReference>
<feature type="domain" description="E3 UFM1-protein ligase 1-like" evidence="7">
    <location>
        <begin position="610"/>
        <end position="739"/>
    </location>
</feature>
<evidence type="ECO:0000256" key="5">
    <source>
        <dbReference type="SAM" id="MobiDB-lite"/>
    </source>
</evidence>
<evidence type="ECO:0000256" key="1">
    <source>
        <dbReference type="ARBA" id="ARBA00010789"/>
    </source>
</evidence>
<name>A0A199V584_ANACO</name>
<protein>
    <submittedName>
        <fullName evidence="9">E3 UFM1-protein ligase</fullName>
    </submittedName>
</protein>
<evidence type="ECO:0000259" key="7">
    <source>
        <dbReference type="Pfam" id="PF23659"/>
    </source>
</evidence>
<accession>A0A199V584</accession>
<feature type="region of interest" description="Disordered" evidence="5">
    <location>
        <begin position="1"/>
        <end position="21"/>
    </location>
</feature>
<dbReference type="Pfam" id="PF09743">
    <property type="entry name" value="E3_UFM1_ligase"/>
    <property type="match status" value="1"/>
</dbReference>
<dbReference type="Proteomes" id="UP000092600">
    <property type="component" value="Unassembled WGS sequence"/>
</dbReference>
<feature type="coiled-coil region" evidence="4">
    <location>
        <begin position="49"/>
        <end position="76"/>
    </location>
</feature>
<sequence>MSMHQDATPLRGPQKRTPHVPRLSGFRSLSFLFFTPFGLCLRRGARSGYETMDAELVELQRQLESAQQARSSVRLSERNVVELVHKLQERRFLDFDLLHTVSGKEYITPDQLRLEIETEIRKRGRVSLIDLSDVIGVDLYHVERQAQKIVADDPKLMLINGEIISQSYWDSVAEDINEKLQECSQISLAEIAAQLHIGSELAVTVLQPRLGTLVKGRLEGGQLYTPAYVSRITAMVRGAARAITVPTHLSTVWNSMQQLLQDMDGASGVSVEDSFFQSIFNGLLKEGEILGSLRAGVQWTPLVFAHAQRESVDSFFSQNSYISYEVLLKLALPQPKQYLQSRYPEGIPLDGVFVHPSMVEMLDAAVGDAVEHGNWIDCLSVLPAFIAGQDASKMLSLCPSIQKAIKSSTAVILGDTCVFSNNFIKGIFEQLEKEMDAFTHASQGLDLHSASVPKVGPGSSQRLESKEQADVEDSNISASEERPKKKRGKPTKASTVEKDSDSLDSMPNKGKKNQRKNKDSSSFVSSDAKVGSTKSSDKAKENKSNAPSEEWMMQRVLNLAPELEEVGGSEDPYAVPRQLCAHLRPMLLDSWTKRRKTMFSENAERRRRLLDNLQKQLDEAVLDLQLHEKALDLYEDDPSTSTILHKHLLKTMGTPIVDKILLTLDMDNKLKNGIEVEDKPNLPESLSSADRLSLAKGLPGSLSLKAQAVVEALEGKRVDTFMTALRALAEESGLLFKKLDKKLERTMLHSYRKDLASQVSSETDPVVLLPKVVALLHMQIYNKPLQAPGRAISAVVSRLKDKLPESTHKVLNDYHSATVTLLALQAAATGDEDDCSYDRILTKKEYLESLMPQLKECGNESSHLFGARAQDAWGQIQELKTAKGEEIKMVVVHVKAGAEEEEPQLQLQAEFLYECSSSSAVDDVAESIADIHRLQSKILHSLSPFVRTRLLPRAFPGTAESHRDPALVALERAVSEAESYASKARAGAAQSFLVAPCSQRPHYEHRESTRPCSTRGAPWHQLHDRMRLWWAGKELASGKRLCDYIGPNEKTKIIVRLKPASTEACFIIHYDLGLIG</sequence>
<feature type="domain" description="E3 UFM1-protein ligase 1-like N-terminal" evidence="6">
    <location>
        <begin position="55"/>
        <end position="339"/>
    </location>
</feature>
<comment type="caution">
    <text evidence="9">The sequence shown here is derived from an EMBL/GenBank/DDBJ whole genome shotgun (WGS) entry which is preliminary data.</text>
</comment>
<dbReference type="Pfam" id="PF25870">
    <property type="entry name" value="WHD_UFL1_5th"/>
    <property type="match status" value="1"/>
</dbReference>
<evidence type="ECO:0000256" key="4">
    <source>
        <dbReference type="SAM" id="Coils"/>
    </source>
</evidence>
<dbReference type="InterPro" id="IPR056579">
    <property type="entry name" value="Ufl1_N"/>
</dbReference>
<dbReference type="GO" id="GO:0016874">
    <property type="term" value="F:ligase activity"/>
    <property type="evidence" value="ECO:0007669"/>
    <property type="project" value="UniProtKB-KW"/>
</dbReference>
<dbReference type="Pfam" id="PF11069">
    <property type="entry name" value="CFAP298"/>
    <property type="match status" value="1"/>
</dbReference>
<dbReference type="GO" id="GO:0032434">
    <property type="term" value="P:regulation of proteasomal ubiquitin-dependent protein catabolic process"/>
    <property type="evidence" value="ECO:0007669"/>
    <property type="project" value="TreeGrafter"/>
</dbReference>
<dbReference type="InterPro" id="IPR018611">
    <property type="entry name" value="Ufl1"/>
</dbReference>
<dbReference type="PANTHER" id="PTHR31057">
    <property type="entry name" value="E3 UFM1-PROTEIN LIGASE 1"/>
    <property type="match status" value="1"/>
</dbReference>
<dbReference type="InterPro" id="IPR056761">
    <property type="entry name" value="Ufl1-like_C"/>
</dbReference>
<dbReference type="GO" id="GO:0005789">
    <property type="term" value="C:endoplasmic reticulum membrane"/>
    <property type="evidence" value="ECO:0007669"/>
    <property type="project" value="TreeGrafter"/>
</dbReference>
<evidence type="ECO:0000259" key="6">
    <source>
        <dbReference type="Pfam" id="PF09743"/>
    </source>
</evidence>
<feature type="coiled-coil region" evidence="4">
    <location>
        <begin position="603"/>
        <end position="637"/>
    </location>
</feature>
<dbReference type="PANTHER" id="PTHR31057:SF0">
    <property type="entry name" value="E3 UFM1-PROTEIN LIGASE 1"/>
    <property type="match status" value="1"/>
</dbReference>